<protein>
    <submittedName>
        <fullName evidence="1">YjbH domain-containing protein</fullName>
    </submittedName>
</protein>
<proteinExistence type="predicted"/>
<comment type="caution">
    <text evidence="1">The sequence shown here is derived from an EMBL/GenBank/DDBJ whole genome shotgun (WGS) entry which is preliminary data.</text>
</comment>
<dbReference type="Proteomes" id="UP000705867">
    <property type="component" value="Unassembled WGS sequence"/>
</dbReference>
<evidence type="ECO:0000313" key="1">
    <source>
        <dbReference type="EMBL" id="MBZ0158520.1"/>
    </source>
</evidence>
<reference evidence="1" key="1">
    <citation type="journal article" date="2021" name="bioRxiv">
        <title>Unraveling nitrogen, sulfur and carbon metabolic pathways and microbial community transcriptional responses to substrate deprivation and toxicity stresses in a bioreactor mimicking anoxic brackish coastal sediment conditions.</title>
        <authorList>
            <person name="Martins P.D."/>
            <person name="Echeveste M.J."/>
            <person name="Arshad A."/>
            <person name="Kurth J."/>
            <person name="Ouboter H."/>
            <person name="Jetten M.S.M."/>
            <person name="Welte C.U."/>
        </authorList>
    </citation>
    <scope>NUCLEOTIDE SEQUENCE</scope>
    <source>
        <strain evidence="1">MAG_39</strain>
    </source>
</reference>
<dbReference type="EMBL" id="JAIOIV010000158">
    <property type="protein sequence ID" value="MBZ0158520.1"/>
    <property type="molecule type" value="Genomic_DNA"/>
</dbReference>
<dbReference type="Pfam" id="PF06082">
    <property type="entry name" value="YjbH"/>
    <property type="match status" value="1"/>
</dbReference>
<organism evidence="1 2">
    <name type="scientific">Candidatus Nitrobium versatile</name>
    <dbReference type="NCBI Taxonomy" id="2884831"/>
    <lineage>
        <taxon>Bacteria</taxon>
        <taxon>Pseudomonadati</taxon>
        <taxon>Nitrospirota</taxon>
        <taxon>Nitrospiria</taxon>
        <taxon>Nitrospirales</taxon>
        <taxon>Nitrospiraceae</taxon>
        <taxon>Candidatus Nitrobium</taxon>
    </lineage>
</organism>
<gene>
    <name evidence="1" type="ORF">K8I29_20175</name>
</gene>
<accession>A0A953M3Y4</accession>
<reference evidence="1" key="2">
    <citation type="submission" date="2021-08" db="EMBL/GenBank/DDBJ databases">
        <authorList>
            <person name="Dalcin Martins P."/>
        </authorList>
    </citation>
    <scope>NUCLEOTIDE SEQUENCE</scope>
    <source>
        <strain evidence="1">MAG_39</strain>
    </source>
</reference>
<name>A0A953M3Y4_9BACT</name>
<sequence>MEIPTARVMKKGSYRLGVSQINPYRHIYGAISPLEGLEIDGRVTEVFDVPALTDQYGNYKDKVLDLKYQFLREGKYLPAVTLGIMDPHGTRVYASQFIVISKQIYPFDFTLGMGNGRFGKVPLPGSGDGFALEMVTSPFQWLKDSQIFGGIQFAPSNKYSIMLEYSPIQYHKQTSDPAQAKHFKDPVPSPFNIGFRYNLWNWAELAVSYQRGNQIGVNLTMPFEIGKPLIPIFDPPFKELPSFRNLSLPSRLKLALMLSGFSDIGVVVINNKVILDMQNNRFLYHTRALGFVLRAIAPVLPEVIEYIEIILKEDGIPLFSFLTSRYDLIEFVAGRLTLNEFLYLSSVNPEVVDVPKGEKIPKQGISFFYKPLLQLYLNDPSGFWKGKVGIIGSAAYHPWRGGSLIAGIGFYPFADISTTNQPLPDAVRSDTVDYLKKRVVFERFLFQQISAFSARIVPKKLFSRLSFGILETQYAGLDAEIGTPLWDGRVLVGLNGSLTKKRDPDNPFSLKKDDPKGVYNTAFVKTRFYLFDPDTFLDIKYGRFLAGDTGAVFTLTKDIRGVRLSAWYSVTDTSVFQDPINRGYHDKGFSVQIPIRLFTGRDSRAVYEQSISPWTRDVAQDIGHSSDIFDFMEQSTRYYIEKTKREIAP</sequence>
<evidence type="ECO:0000313" key="2">
    <source>
        <dbReference type="Proteomes" id="UP000705867"/>
    </source>
</evidence>
<dbReference type="InterPro" id="IPR010344">
    <property type="entry name" value="YbjH"/>
</dbReference>
<dbReference type="AlphaFoldDB" id="A0A953M3Y4"/>